<comment type="caution">
    <text evidence="1">The sequence shown here is derived from an EMBL/GenBank/DDBJ whole genome shotgun (WGS) entry which is preliminary data.</text>
</comment>
<dbReference type="Proteomes" id="UP000682733">
    <property type="component" value="Unassembled WGS sequence"/>
</dbReference>
<protein>
    <submittedName>
        <fullName evidence="1">Uncharacterized protein</fullName>
    </submittedName>
</protein>
<gene>
    <name evidence="1" type="ORF">TMI583_LOCUS49348</name>
</gene>
<evidence type="ECO:0000313" key="1">
    <source>
        <dbReference type="EMBL" id="CAF4540811.1"/>
    </source>
</evidence>
<reference evidence="1" key="1">
    <citation type="submission" date="2021-02" db="EMBL/GenBank/DDBJ databases">
        <authorList>
            <person name="Nowell W R."/>
        </authorList>
    </citation>
    <scope>NUCLEOTIDE SEQUENCE</scope>
</reference>
<dbReference type="AlphaFoldDB" id="A0A8S2Y7V6"/>
<feature type="non-terminal residue" evidence="1">
    <location>
        <position position="1"/>
    </location>
</feature>
<dbReference type="EMBL" id="CAJOBA010106921">
    <property type="protein sequence ID" value="CAF4540811.1"/>
    <property type="molecule type" value="Genomic_DNA"/>
</dbReference>
<name>A0A8S2Y7V6_9BILA</name>
<proteinExistence type="predicted"/>
<sequence length="129" mass="14764">AIVYSSTKAYLTLFTTALNYEIQQEIIKKKHPFSIDNEGIVCMLVTPGPTRQTLFTHQESLIFKIPFVNLNASRVAKNIVKSSIYGDETCIPGMMNRLTIWFMTKVPLNFCHLVCSILWGTWTDLNEIF</sequence>
<organism evidence="1 2">
    <name type="scientific">Didymodactylos carnosus</name>
    <dbReference type="NCBI Taxonomy" id="1234261"/>
    <lineage>
        <taxon>Eukaryota</taxon>
        <taxon>Metazoa</taxon>
        <taxon>Spiralia</taxon>
        <taxon>Gnathifera</taxon>
        <taxon>Rotifera</taxon>
        <taxon>Eurotatoria</taxon>
        <taxon>Bdelloidea</taxon>
        <taxon>Philodinida</taxon>
        <taxon>Philodinidae</taxon>
        <taxon>Didymodactylos</taxon>
    </lineage>
</organism>
<accession>A0A8S2Y7V6</accession>
<evidence type="ECO:0000313" key="2">
    <source>
        <dbReference type="Proteomes" id="UP000682733"/>
    </source>
</evidence>